<dbReference type="AlphaFoldDB" id="A0A7S3MUH5"/>
<keyword evidence="1" id="KW-0812">Transmembrane</keyword>
<reference evidence="2" key="1">
    <citation type="submission" date="2021-01" db="EMBL/GenBank/DDBJ databases">
        <authorList>
            <person name="Corre E."/>
            <person name="Pelletier E."/>
            <person name="Niang G."/>
            <person name="Scheremetjew M."/>
            <person name="Finn R."/>
            <person name="Kale V."/>
            <person name="Holt S."/>
            <person name="Cochrane G."/>
            <person name="Meng A."/>
            <person name="Brown T."/>
            <person name="Cohen L."/>
        </authorList>
    </citation>
    <scope>NUCLEOTIDE SEQUENCE</scope>
    <source>
        <strain evidence="2">S3</strain>
    </source>
</reference>
<name>A0A7S3MUH5_9SPIT</name>
<feature type="transmembrane region" description="Helical" evidence="1">
    <location>
        <begin position="51"/>
        <end position="68"/>
    </location>
</feature>
<protein>
    <submittedName>
        <fullName evidence="2">Uncharacterized protein</fullName>
    </submittedName>
</protein>
<gene>
    <name evidence="2" type="ORF">SINC0208_LOCUS3060</name>
</gene>
<accession>A0A7S3MUH5</accession>
<organism evidence="2">
    <name type="scientific">Strombidium inclinatum</name>
    <dbReference type="NCBI Taxonomy" id="197538"/>
    <lineage>
        <taxon>Eukaryota</taxon>
        <taxon>Sar</taxon>
        <taxon>Alveolata</taxon>
        <taxon>Ciliophora</taxon>
        <taxon>Intramacronucleata</taxon>
        <taxon>Spirotrichea</taxon>
        <taxon>Oligotrichia</taxon>
        <taxon>Strombidiidae</taxon>
        <taxon>Strombidium</taxon>
    </lineage>
</organism>
<keyword evidence="1" id="KW-0472">Membrane</keyword>
<sequence length="292" mass="31993">MRVERENLKWIYESSLAFQQDVQAQNDTQDLSDHATLKGAIFKAPTFKQNWVNGAAFFATSGLLYSYFPFVAAYLGYSLTSLATLGSSLAGLYSLQEKSAINSITIVKEGEHAGKLQFNISQTTLQSKDYVVSVSDAKTVVAFSDQVGENDLERNVFHLHNAVDLSSGETIADVLAFLPKDGAKDFNTLDWLSQPKFGSEADAEFHDLMVQKFDKKAATGGIGALALLGRQTNLVKTQEGVSVDSLIENDDPQVSQNIEAMKELYGAATLESMSSSDFYNAYKQFASERSNL</sequence>
<dbReference type="EMBL" id="HBIH01007485">
    <property type="protein sequence ID" value="CAE0322476.1"/>
    <property type="molecule type" value="Transcribed_RNA"/>
</dbReference>
<evidence type="ECO:0000313" key="2">
    <source>
        <dbReference type="EMBL" id="CAE0322476.1"/>
    </source>
</evidence>
<keyword evidence="1" id="KW-1133">Transmembrane helix</keyword>
<proteinExistence type="predicted"/>
<evidence type="ECO:0000256" key="1">
    <source>
        <dbReference type="SAM" id="Phobius"/>
    </source>
</evidence>